<dbReference type="KEGG" id="pfj:MYCFIDRAFT_76000"/>
<feature type="compositionally biased region" description="Acidic residues" evidence="1">
    <location>
        <begin position="103"/>
        <end position="113"/>
    </location>
</feature>
<feature type="region of interest" description="Disordered" evidence="1">
    <location>
        <begin position="35"/>
        <end position="86"/>
    </location>
</feature>
<dbReference type="EMBL" id="KB446555">
    <property type="protein sequence ID" value="EME88168.1"/>
    <property type="molecule type" value="Genomic_DNA"/>
</dbReference>
<proteinExistence type="predicted"/>
<protein>
    <submittedName>
        <fullName evidence="2">Uncharacterized protein</fullName>
    </submittedName>
</protein>
<feature type="region of interest" description="Disordered" evidence="1">
    <location>
        <begin position="1"/>
        <end position="22"/>
    </location>
</feature>
<feature type="compositionally biased region" description="Polar residues" evidence="1">
    <location>
        <begin position="35"/>
        <end position="52"/>
    </location>
</feature>
<dbReference type="GeneID" id="19341166"/>
<organism evidence="2 3">
    <name type="scientific">Pseudocercospora fijiensis (strain CIRAD86)</name>
    <name type="common">Black leaf streak disease fungus</name>
    <name type="synonym">Mycosphaerella fijiensis</name>
    <dbReference type="NCBI Taxonomy" id="383855"/>
    <lineage>
        <taxon>Eukaryota</taxon>
        <taxon>Fungi</taxon>
        <taxon>Dikarya</taxon>
        <taxon>Ascomycota</taxon>
        <taxon>Pezizomycotina</taxon>
        <taxon>Dothideomycetes</taxon>
        <taxon>Dothideomycetidae</taxon>
        <taxon>Mycosphaerellales</taxon>
        <taxon>Mycosphaerellaceae</taxon>
        <taxon>Pseudocercospora</taxon>
    </lineage>
</organism>
<sequence>MDVDENQKTDRQWNAERKKKDAAAIQAIVDGIVARSTSSAPDRPTNSNQTARAVSAERKAFAKPNTTAPVSGAGSQQRSMHSGSTRLRTPAAIMIEKSVTQDAQEEPVVEDDGNQATRSAVPDHSMPDAEERAATRKNRIWEFKQFAARVEKSRQLKDAARAQTKQDDADAEFHMLLAAELDKQVKQDLAAQEPMVEDPVPSQPTPKNAMKTRKDAVELPEITELLDALSTMEQTNSQSAISLGFPEAPRSSVVLPAEKLIIGNMIQSENHPRAPRISNARTTPFDQRMGDDLFTHPQMTLSDAAAQIQTYLNAARGVTSRWCELGKDHFSQSLSDPLLQRHIEELTRDLCGSAIFLSRGRLGWELHDLPRNIFEEAGLLLPELRTQLTSMSQCKGGERLIGALKATEEIDATKTWMGPSDA</sequence>
<name>N1QAY4_PSEFD</name>
<feature type="compositionally biased region" description="Polar residues" evidence="1">
    <location>
        <begin position="64"/>
        <end position="86"/>
    </location>
</feature>
<dbReference type="OrthoDB" id="3648770at2759"/>
<feature type="region of interest" description="Disordered" evidence="1">
    <location>
        <begin position="100"/>
        <end position="128"/>
    </location>
</feature>
<dbReference type="Proteomes" id="UP000016932">
    <property type="component" value="Unassembled WGS sequence"/>
</dbReference>
<accession>N1QAY4</accession>
<dbReference type="HOGENOM" id="CLU_650740_0_0_1"/>
<keyword evidence="3" id="KW-1185">Reference proteome</keyword>
<evidence type="ECO:0000313" key="3">
    <source>
        <dbReference type="Proteomes" id="UP000016932"/>
    </source>
</evidence>
<feature type="region of interest" description="Disordered" evidence="1">
    <location>
        <begin position="193"/>
        <end position="214"/>
    </location>
</feature>
<evidence type="ECO:0000256" key="1">
    <source>
        <dbReference type="SAM" id="MobiDB-lite"/>
    </source>
</evidence>
<dbReference type="VEuPathDB" id="FungiDB:MYCFIDRAFT_76000"/>
<gene>
    <name evidence="2" type="ORF">MYCFIDRAFT_76000</name>
</gene>
<dbReference type="AlphaFoldDB" id="N1QAY4"/>
<dbReference type="RefSeq" id="XP_007920424.1">
    <property type="nucleotide sequence ID" value="XM_007922233.1"/>
</dbReference>
<reference evidence="2 3" key="1">
    <citation type="journal article" date="2012" name="PLoS Pathog.">
        <title>Diverse lifestyles and strategies of plant pathogenesis encoded in the genomes of eighteen Dothideomycetes fungi.</title>
        <authorList>
            <person name="Ohm R.A."/>
            <person name="Feau N."/>
            <person name="Henrissat B."/>
            <person name="Schoch C.L."/>
            <person name="Horwitz B.A."/>
            <person name="Barry K.W."/>
            <person name="Condon B.J."/>
            <person name="Copeland A.C."/>
            <person name="Dhillon B."/>
            <person name="Glaser F."/>
            <person name="Hesse C.N."/>
            <person name="Kosti I."/>
            <person name="LaButti K."/>
            <person name="Lindquist E.A."/>
            <person name="Lucas S."/>
            <person name="Salamov A.A."/>
            <person name="Bradshaw R.E."/>
            <person name="Ciuffetti L."/>
            <person name="Hamelin R.C."/>
            <person name="Kema G.H.J."/>
            <person name="Lawrence C."/>
            <person name="Scott J.A."/>
            <person name="Spatafora J.W."/>
            <person name="Turgeon B.G."/>
            <person name="de Wit P.J.G.M."/>
            <person name="Zhong S."/>
            <person name="Goodwin S.B."/>
            <person name="Grigoriev I.V."/>
        </authorList>
    </citation>
    <scope>NUCLEOTIDE SEQUENCE [LARGE SCALE GENOMIC DNA]</scope>
    <source>
        <strain evidence="2 3">CIRAD86</strain>
    </source>
</reference>
<evidence type="ECO:0000313" key="2">
    <source>
        <dbReference type="EMBL" id="EME88168.1"/>
    </source>
</evidence>